<dbReference type="CDD" id="cd04666">
    <property type="entry name" value="NUDIX_DIPP2_like_Nudt4"/>
    <property type="match status" value="1"/>
</dbReference>
<accession>T1J095</accession>
<proteinExistence type="inferred from homology"/>
<reference evidence="13" key="2">
    <citation type="submission" date="2015-02" db="UniProtKB">
        <authorList>
            <consortium name="EnsemblMetazoa"/>
        </authorList>
    </citation>
    <scope>IDENTIFICATION</scope>
</reference>
<evidence type="ECO:0000256" key="2">
    <source>
        <dbReference type="ARBA" id="ARBA00004496"/>
    </source>
</evidence>
<evidence type="ECO:0000256" key="5">
    <source>
        <dbReference type="ARBA" id="ARBA00022490"/>
    </source>
</evidence>
<dbReference type="GO" id="GO:0034432">
    <property type="term" value="F:bis(5'-adenosyl)-pentaphosphatase activity"/>
    <property type="evidence" value="ECO:0007669"/>
    <property type="project" value="TreeGrafter"/>
</dbReference>
<evidence type="ECO:0000256" key="3">
    <source>
        <dbReference type="ARBA" id="ARBA00008266"/>
    </source>
</evidence>
<keyword evidence="5" id="KW-0963">Cytoplasm</keyword>
<comment type="catalytic activity">
    <reaction evidence="9">
        <text>diphospho-myo-inositol polyphosphate + H2O = myo-inositol polyphosphate + phosphate.</text>
        <dbReference type="EC" id="3.6.1.52"/>
    </reaction>
</comment>
<dbReference type="HOGENOM" id="CLU_037162_1_0_1"/>
<evidence type="ECO:0000256" key="8">
    <source>
        <dbReference type="ARBA" id="ARBA00022842"/>
    </source>
</evidence>
<dbReference type="GO" id="GO:1901909">
    <property type="term" value="P:diadenosine hexaphosphate catabolic process"/>
    <property type="evidence" value="ECO:0007669"/>
    <property type="project" value="TreeGrafter"/>
</dbReference>
<dbReference type="InterPro" id="IPR047198">
    <property type="entry name" value="DDP-like_NUDIX"/>
</dbReference>
<dbReference type="AlphaFoldDB" id="T1J095"/>
<name>T1J095_STRMM</name>
<dbReference type="PROSITE" id="PS51462">
    <property type="entry name" value="NUDIX"/>
    <property type="match status" value="1"/>
</dbReference>
<evidence type="ECO:0000256" key="11">
    <source>
        <dbReference type="SAM" id="MobiDB-lite"/>
    </source>
</evidence>
<dbReference type="PROSITE" id="PS00893">
    <property type="entry name" value="NUDIX_BOX"/>
    <property type="match status" value="1"/>
</dbReference>
<dbReference type="InterPro" id="IPR020084">
    <property type="entry name" value="NUDIX_hydrolase_CS"/>
</dbReference>
<dbReference type="eggNOG" id="KOG2839">
    <property type="taxonomic scope" value="Eukaryota"/>
</dbReference>
<evidence type="ECO:0000256" key="6">
    <source>
        <dbReference type="ARBA" id="ARBA00022723"/>
    </source>
</evidence>
<comment type="similarity">
    <text evidence="3">Belongs to the Nudix hydrolase family. DIPP subfamily.</text>
</comment>
<dbReference type="STRING" id="126957.T1J095"/>
<dbReference type="PANTHER" id="PTHR12629:SF0">
    <property type="entry name" value="DIPHOSPHOINOSITOL-POLYPHOSPHATE DIPHOSPHATASE"/>
    <property type="match status" value="1"/>
</dbReference>
<evidence type="ECO:0000256" key="10">
    <source>
        <dbReference type="RuleBase" id="RU003476"/>
    </source>
</evidence>
<keyword evidence="14" id="KW-1185">Reference proteome</keyword>
<keyword evidence="6" id="KW-0479">Metal-binding</keyword>
<comment type="cofactor">
    <cofactor evidence="1">
        <name>Mg(2+)</name>
        <dbReference type="ChEBI" id="CHEBI:18420"/>
    </cofactor>
</comment>
<evidence type="ECO:0000256" key="7">
    <source>
        <dbReference type="ARBA" id="ARBA00022801"/>
    </source>
</evidence>
<dbReference type="GO" id="GO:1901907">
    <property type="term" value="P:diadenosine pentaphosphate catabolic process"/>
    <property type="evidence" value="ECO:0007669"/>
    <property type="project" value="TreeGrafter"/>
</dbReference>
<dbReference type="EC" id="3.6.1.52" evidence="4"/>
<dbReference type="GO" id="GO:0000298">
    <property type="term" value="F:endopolyphosphatase activity"/>
    <property type="evidence" value="ECO:0007669"/>
    <property type="project" value="TreeGrafter"/>
</dbReference>
<evidence type="ECO:0000313" key="14">
    <source>
        <dbReference type="Proteomes" id="UP000014500"/>
    </source>
</evidence>
<dbReference type="GO" id="GO:0046872">
    <property type="term" value="F:metal ion binding"/>
    <property type="evidence" value="ECO:0007669"/>
    <property type="project" value="UniProtKB-KW"/>
</dbReference>
<keyword evidence="8" id="KW-0460">Magnesium</keyword>
<dbReference type="GO" id="GO:0034431">
    <property type="term" value="F:bis(5'-adenosyl)-hexaphosphatase activity"/>
    <property type="evidence" value="ECO:0007669"/>
    <property type="project" value="TreeGrafter"/>
</dbReference>
<dbReference type="EMBL" id="JH431734">
    <property type="status" value="NOT_ANNOTATED_CDS"/>
    <property type="molecule type" value="Genomic_DNA"/>
</dbReference>
<dbReference type="Pfam" id="PF00293">
    <property type="entry name" value="NUDIX"/>
    <property type="match status" value="1"/>
</dbReference>
<dbReference type="PANTHER" id="PTHR12629">
    <property type="entry name" value="DIPHOSPHOINOSITOL POLYPHOSPHATE PHOSPHOHYDROLASE"/>
    <property type="match status" value="1"/>
</dbReference>
<dbReference type="GO" id="GO:1901911">
    <property type="term" value="P:adenosine 5'-(hexahydrogen pentaphosphate) catabolic process"/>
    <property type="evidence" value="ECO:0007669"/>
    <property type="project" value="TreeGrafter"/>
</dbReference>
<dbReference type="GO" id="GO:0005737">
    <property type="term" value="C:cytoplasm"/>
    <property type="evidence" value="ECO:0007669"/>
    <property type="project" value="UniProtKB-SubCell"/>
</dbReference>
<dbReference type="InterPro" id="IPR015797">
    <property type="entry name" value="NUDIX_hydrolase-like_dom_sf"/>
</dbReference>
<dbReference type="PhylomeDB" id="T1J095"/>
<dbReference type="SUPFAM" id="SSF55811">
    <property type="entry name" value="Nudix"/>
    <property type="match status" value="1"/>
</dbReference>
<dbReference type="GO" id="GO:0071543">
    <property type="term" value="P:diphosphoinositol polyphosphate metabolic process"/>
    <property type="evidence" value="ECO:0007669"/>
    <property type="project" value="TreeGrafter"/>
</dbReference>
<organism evidence="13 14">
    <name type="scientific">Strigamia maritima</name>
    <name type="common">European centipede</name>
    <name type="synonym">Geophilus maritimus</name>
    <dbReference type="NCBI Taxonomy" id="126957"/>
    <lineage>
        <taxon>Eukaryota</taxon>
        <taxon>Metazoa</taxon>
        <taxon>Ecdysozoa</taxon>
        <taxon>Arthropoda</taxon>
        <taxon>Myriapoda</taxon>
        <taxon>Chilopoda</taxon>
        <taxon>Pleurostigmophora</taxon>
        <taxon>Geophilomorpha</taxon>
        <taxon>Linotaeniidae</taxon>
        <taxon>Strigamia</taxon>
    </lineage>
</organism>
<dbReference type="PRINTS" id="PR00502">
    <property type="entry name" value="NUDIXFAMILY"/>
</dbReference>
<dbReference type="FunFam" id="3.90.79.10:FF:000002">
    <property type="entry name" value="diphosphoinositol polyphosphate phosphohydrolase 1"/>
    <property type="match status" value="1"/>
</dbReference>
<evidence type="ECO:0000259" key="12">
    <source>
        <dbReference type="PROSITE" id="PS51462"/>
    </source>
</evidence>
<dbReference type="Gene3D" id="3.90.79.10">
    <property type="entry name" value="Nucleoside Triphosphate Pyrophosphohydrolase"/>
    <property type="match status" value="1"/>
</dbReference>
<protein>
    <recommendedName>
        <fullName evidence="4">diphosphoinositol-polyphosphate diphosphatase</fullName>
        <ecNumber evidence="4">3.6.1.52</ecNumber>
    </recommendedName>
</protein>
<sequence>MVKEKPNSTRTYDGDGYRKRAACLCVRSEDENEVLLVTSSRTPDRWVVPGGGLEPDEEPSTAAIREVWEEAGVRGKLGRCLGIFENQERKHRTAVFVLVVTEEMDEWEDSRNIDRKRKWFKLEDALNHLEVYKPVQWSYVKLLDKVDKVRGSCSSMEDPSCSSSLSATSTSTEETEEVVSQPNGKASGGTA</sequence>
<dbReference type="EnsemblMetazoa" id="SMAR006938-RA">
    <property type="protein sequence ID" value="SMAR006938-PA"/>
    <property type="gene ID" value="SMAR006938"/>
</dbReference>
<dbReference type="GO" id="GO:0005634">
    <property type="term" value="C:nucleus"/>
    <property type="evidence" value="ECO:0007669"/>
    <property type="project" value="TreeGrafter"/>
</dbReference>
<dbReference type="InterPro" id="IPR000086">
    <property type="entry name" value="NUDIX_hydrolase_dom"/>
</dbReference>
<feature type="domain" description="Nudix hydrolase" evidence="12">
    <location>
        <begin position="17"/>
        <end position="144"/>
    </location>
</feature>
<reference evidence="14" key="1">
    <citation type="submission" date="2011-05" db="EMBL/GenBank/DDBJ databases">
        <authorList>
            <person name="Richards S.R."/>
            <person name="Qu J."/>
            <person name="Jiang H."/>
            <person name="Jhangiani S.N."/>
            <person name="Agravi P."/>
            <person name="Goodspeed R."/>
            <person name="Gross S."/>
            <person name="Mandapat C."/>
            <person name="Jackson L."/>
            <person name="Mathew T."/>
            <person name="Pu L."/>
            <person name="Thornton R."/>
            <person name="Saada N."/>
            <person name="Wilczek-Boney K.B."/>
            <person name="Lee S."/>
            <person name="Kovar C."/>
            <person name="Wu Y."/>
            <person name="Scherer S.E."/>
            <person name="Worley K.C."/>
            <person name="Muzny D.M."/>
            <person name="Gibbs R."/>
        </authorList>
    </citation>
    <scope>NUCLEOTIDE SEQUENCE</scope>
    <source>
        <strain evidence="14">Brora</strain>
    </source>
</reference>
<feature type="region of interest" description="Disordered" evidence="11">
    <location>
        <begin position="151"/>
        <end position="191"/>
    </location>
</feature>
<feature type="compositionally biased region" description="Low complexity" evidence="11">
    <location>
        <begin position="152"/>
        <end position="172"/>
    </location>
</feature>
<evidence type="ECO:0000256" key="4">
    <source>
        <dbReference type="ARBA" id="ARBA00012527"/>
    </source>
</evidence>
<comment type="subcellular location">
    <subcellularLocation>
        <location evidence="2">Cytoplasm</location>
    </subcellularLocation>
</comment>
<dbReference type="Proteomes" id="UP000014500">
    <property type="component" value="Unassembled WGS sequence"/>
</dbReference>
<dbReference type="GO" id="GO:0008486">
    <property type="term" value="F:diphosphoinositol-polyphosphate diphosphatase activity"/>
    <property type="evidence" value="ECO:0007669"/>
    <property type="project" value="UniProtKB-EC"/>
</dbReference>
<dbReference type="InterPro" id="IPR020476">
    <property type="entry name" value="Nudix_hydrolase"/>
</dbReference>
<keyword evidence="7 10" id="KW-0378">Hydrolase</keyword>
<evidence type="ECO:0000313" key="13">
    <source>
        <dbReference type="EnsemblMetazoa" id="SMAR006938-PA"/>
    </source>
</evidence>
<evidence type="ECO:0000256" key="1">
    <source>
        <dbReference type="ARBA" id="ARBA00001946"/>
    </source>
</evidence>
<dbReference type="OMA" id="WHEDKLN"/>
<evidence type="ECO:0000256" key="9">
    <source>
        <dbReference type="ARBA" id="ARBA00033994"/>
    </source>
</evidence>